<keyword evidence="3" id="KW-1185">Reference proteome</keyword>
<dbReference type="PANTHER" id="PTHR48413">
    <property type="match status" value="1"/>
</dbReference>
<reference evidence="2 3" key="1">
    <citation type="journal article" date="2014" name="Int. J. Syst. Evol. Microbiol.">
        <title>Nitrososphaera viennensis gen. nov., sp. nov., an aerobic and mesophilic, ammonia-oxidizing archaeon from soil and a member of the archaeal phylum Thaumarchaeota.</title>
        <authorList>
            <person name="Stieglmeier M."/>
            <person name="Klingl A."/>
            <person name="Alves R.J."/>
            <person name="Rittmann S.K."/>
            <person name="Melcher M."/>
            <person name="Leisch N."/>
            <person name="Schleper C."/>
        </authorList>
    </citation>
    <scope>NUCLEOTIDE SEQUENCE [LARGE SCALE GENOMIC DNA]</scope>
    <source>
        <strain evidence="2">EN76</strain>
    </source>
</reference>
<dbReference type="HOGENOM" id="CLU_062679_2_0_2"/>
<dbReference type="InterPro" id="IPR036390">
    <property type="entry name" value="WH_DNA-bd_sf"/>
</dbReference>
<evidence type="ECO:0000313" key="2">
    <source>
        <dbReference type="EMBL" id="AIC17080.1"/>
    </source>
</evidence>
<dbReference type="STRING" id="926571.NVIE_028040"/>
<dbReference type="InterPro" id="IPR036388">
    <property type="entry name" value="WH-like_DNA-bd_sf"/>
</dbReference>
<name>A0A060HPL5_9ARCH</name>
<dbReference type="SUPFAM" id="SSF102110">
    <property type="entry name" value="(2r)-phospho-3-sulfolactate synthase ComA"/>
    <property type="match status" value="1"/>
</dbReference>
<proteinExistence type="inferred from homology"/>
<dbReference type="KEGG" id="nvn:NVIE_028040"/>
<dbReference type="SUPFAM" id="SSF46785">
    <property type="entry name" value="Winged helix' DNA-binding domain"/>
    <property type="match status" value="1"/>
</dbReference>
<organism evidence="2 3">
    <name type="scientific">Nitrososphaera viennensis EN76</name>
    <dbReference type="NCBI Taxonomy" id="926571"/>
    <lineage>
        <taxon>Archaea</taxon>
        <taxon>Nitrososphaerota</taxon>
        <taxon>Nitrososphaeria</taxon>
        <taxon>Nitrososphaerales</taxon>
        <taxon>Nitrososphaeraceae</taxon>
        <taxon>Nitrososphaera</taxon>
    </lineage>
</organism>
<dbReference type="EMBL" id="CP007536">
    <property type="protein sequence ID" value="AIC17080.1"/>
    <property type="molecule type" value="Genomic_DNA"/>
</dbReference>
<dbReference type="InterPro" id="IPR013785">
    <property type="entry name" value="Aldolase_TIM"/>
</dbReference>
<dbReference type="InterPro" id="IPR036112">
    <property type="entry name" value="ComA_synth_sf"/>
</dbReference>
<comment type="similarity">
    <text evidence="1">Belongs to the phosphosulfolactate synthase family.</text>
</comment>
<protein>
    <submittedName>
        <fullName evidence="2">Putative phosphosulfolactate synthase</fullName>
    </submittedName>
</protein>
<evidence type="ECO:0000256" key="1">
    <source>
        <dbReference type="ARBA" id="ARBA00010424"/>
    </source>
</evidence>
<accession>A0A060HPL5</accession>
<dbReference type="Pfam" id="PF02679">
    <property type="entry name" value="ComA"/>
    <property type="match status" value="1"/>
</dbReference>
<dbReference type="PANTHER" id="PTHR48413:SF1">
    <property type="entry name" value="PROTEIN HEAT-STRESS-ASSOCIATED 32"/>
    <property type="match status" value="1"/>
</dbReference>
<evidence type="ECO:0000313" key="3">
    <source>
        <dbReference type="Proteomes" id="UP000027093"/>
    </source>
</evidence>
<dbReference type="InterPro" id="IPR003830">
    <property type="entry name" value="ComA_synth"/>
</dbReference>
<dbReference type="Gene3D" id="1.10.10.10">
    <property type="entry name" value="Winged helix-like DNA-binding domain superfamily/Winged helix DNA-binding domain"/>
    <property type="match status" value="1"/>
</dbReference>
<dbReference type="Gene3D" id="3.20.20.70">
    <property type="entry name" value="Aldolase class I"/>
    <property type="match status" value="1"/>
</dbReference>
<sequence length="338" mass="37899">MQNLHISYRTMLDGLAKNRMDAKKPRKEGLTCTIDKFQGLDRENFATIAPFVDVVKVYGALPMLVSDESLKKKIDYYHGFGIKVSTGSTITEFAIVESSLERFAREAAKVGFDMVEIGESSIDLPMAQKKKITEAIKAAGLEYQWKVGKKDPRHQLGIDDTLKKIDEAVKLDSKKVVIEANEGYNVGIYDEKGLVKWSFVGAMTNEYPPSTFIFEAPLESQQSALMAEFGQRVNLAEVHPDAIASVESQRRGFLSKSAFGVSYIRKDPEGGPASKFIYYIIKTKHPVEQGELISLSHLPRRTVQAAVDDLKRQGLIIERSSLEDARKKVYQPVQSEWL</sequence>
<dbReference type="AlphaFoldDB" id="A0A060HPL5"/>
<dbReference type="Proteomes" id="UP000027093">
    <property type="component" value="Chromosome"/>
</dbReference>
<gene>
    <name evidence="2" type="ORF">NVIE_028040</name>
</gene>